<feature type="region of interest" description="Disordered" evidence="6">
    <location>
        <begin position="1251"/>
        <end position="1286"/>
    </location>
</feature>
<feature type="region of interest" description="Disordered" evidence="6">
    <location>
        <begin position="714"/>
        <end position="759"/>
    </location>
</feature>
<dbReference type="GO" id="GO:0005737">
    <property type="term" value="C:cytoplasm"/>
    <property type="evidence" value="ECO:0007669"/>
    <property type="project" value="UniProtKB-SubCell"/>
</dbReference>
<comment type="similarity">
    <text evidence="2">Belongs to the BRAG family.</text>
</comment>
<dbReference type="GO" id="GO:0030036">
    <property type="term" value="P:actin cytoskeleton organization"/>
    <property type="evidence" value="ECO:0007669"/>
    <property type="project" value="TreeGrafter"/>
</dbReference>
<dbReference type="InterPro" id="IPR033742">
    <property type="entry name" value="IQSEC_PH"/>
</dbReference>
<dbReference type="FunFam" id="1.10.1000.11:FF:000009">
    <property type="entry name" value="IQ motif and SEC7 domain-containing protein"/>
    <property type="match status" value="1"/>
</dbReference>
<dbReference type="CDD" id="cd13318">
    <property type="entry name" value="PH_IQSEC"/>
    <property type="match status" value="1"/>
</dbReference>
<evidence type="ECO:0000256" key="5">
    <source>
        <dbReference type="ARBA" id="ARBA00023054"/>
    </source>
</evidence>
<dbReference type="PROSITE" id="PS50190">
    <property type="entry name" value="SEC7"/>
    <property type="match status" value="1"/>
</dbReference>
<dbReference type="Gene3D" id="2.30.29.30">
    <property type="entry name" value="Pleckstrin-homology domain (PH domain)/Phosphotyrosine-binding domain (PTB)"/>
    <property type="match status" value="1"/>
</dbReference>
<dbReference type="PANTHER" id="PTHR10663">
    <property type="entry name" value="GUANYL-NUCLEOTIDE EXCHANGE FACTOR"/>
    <property type="match status" value="1"/>
</dbReference>
<proteinExistence type="inferred from homology"/>
<feature type="compositionally biased region" description="Polar residues" evidence="6">
    <location>
        <begin position="384"/>
        <end position="396"/>
    </location>
</feature>
<dbReference type="KEGG" id="osn:115225304"/>
<reference evidence="9" key="1">
    <citation type="submission" date="2025-08" db="UniProtKB">
        <authorList>
            <consortium name="RefSeq"/>
        </authorList>
    </citation>
    <scope>IDENTIFICATION</scope>
</reference>
<accession>A0A6P7TT77</accession>
<feature type="region of interest" description="Disordered" evidence="6">
    <location>
        <begin position="577"/>
        <end position="656"/>
    </location>
</feature>
<dbReference type="GO" id="GO:0032012">
    <property type="term" value="P:regulation of ARF protein signal transduction"/>
    <property type="evidence" value="ECO:0007669"/>
    <property type="project" value="InterPro"/>
</dbReference>
<keyword evidence="4" id="KW-0597">Phosphoprotein</keyword>
<comment type="subcellular location">
    <subcellularLocation>
        <location evidence="1">Cytoplasm</location>
    </subcellularLocation>
</comment>
<feature type="compositionally biased region" description="Basic and acidic residues" evidence="6">
    <location>
        <begin position="326"/>
        <end position="355"/>
    </location>
</feature>
<feature type="region of interest" description="Disordered" evidence="6">
    <location>
        <begin position="1210"/>
        <end position="1230"/>
    </location>
</feature>
<feature type="compositionally biased region" description="Polar residues" evidence="6">
    <location>
        <begin position="414"/>
        <end position="444"/>
    </location>
</feature>
<dbReference type="SMART" id="SM00233">
    <property type="entry name" value="PH"/>
    <property type="match status" value="1"/>
</dbReference>
<dbReference type="InterPro" id="IPR023394">
    <property type="entry name" value="Sec7_C_sf"/>
</dbReference>
<evidence type="ECO:0000256" key="4">
    <source>
        <dbReference type="ARBA" id="ARBA00022553"/>
    </source>
</evidence>
<sequence length="1396" mass="151879">MGSSVPTTTNTVTSPATNVNSCSLSSNETYSGGGRPKLVSQTSLSGSTVVGSGLHGCGGLISLAGSGGGCNSAQRQQVQRQRSFKRSDDELIKRSRVHSSSYELSQDLQEKQLEMLERKYGGTIRSRRAARVIQRAFRKYCMNKNFEKLRNSVGERRLSKRLSELGRSNTVWTDRISCEMMQYTTTTTAATGGTVGGIAAGCDGLQNYGVGGVALTMAESKQKLLDHEKSESVRKRIAEIEARKNLDNRLHHHHHPQQQQQTQQYHQMSLDASLKVEGLRRTAQQRKEKRRLERSAEIDLSCIPSENVMEEEEEEEEEEEVEEEAYERRDENEITAKSGGDGDEKAVTGSEKKGDNSSSKNKGQQQGSNSTCCGVVAGVVVGGNSNNRRQATNAGQSPVSSSSSTPITASSTTNVMQQQEPNNNRNSYPELNDSSASDSPQATPVESAVDLHSLDFENLLESKETDILSDSFHSDSVHSDGSNQEAGSLIGHHHKPAVLSSLSSVDQLDPRLHATKDGHGGSCDSMGRLYPESGFAAELPPEVQIKVDLASPEDTGLGDRKTLSEESIKFYVNSKVKLRGTGSGGSSGGGGGGGVNSGGNGGGGGAGNVSSVRELKDKKVLGGVPPQVTPGVAPPPHHHHQHHHHHHSHRCGPEASPIWKRKSATGVLGGSGSGAAAAPPSAPTVAAVAAAAAAGGVGVVGGCTAAMSAMMNKGGGGGGGGGEVKRMSNISETSEPESVDGQCSSSPSSDNVSSENISIGSENSISYQRKIRISVTPDQHVTSRIGDKERKRLYRIGLNLFNKKPEKGLRFLIEHGFVDHLPANIAKFLLTRKGLSKQMIGEYLGNLQNPLNQEVLDYFAEEIDLSGLQVDVALRKFQSSFRMPGEAQKIEKLMEAFAHRYCICNPDQIKNFRNPDTIFLLAFAIIMLNTDLHNSNIKSDKRMKLEDFIKNLRGIDETDDIDRDLLRGIYERIRVQDFQPGVDHQSQVMKVEQTIVGKKPQLALPHRRLVCYCRLYEIHDPYKKEKIGLHQREVFLFNDIILITKIFSKKKTGITYSFKQYFSLYGMQAYLFETSHYQYGIRLSSNGKVLITFNARNDHDRQKFVEDLKEAILETTGLESLRIEEELQRHRATRNTIDDDSRVLIYDVLKPSEPAVNRLSAPECGIKKSSLSSSLLDICEGQGLKREDSGGGGSTDSGVIRFAGVKVHISQSHLGQSSPHPPPLHPHHHLTQASVGTANTPCCDDPVTLQHQHYHQQQQQQQQQQVISSKNNNGPTTTTTSATSSCAKAAGGRKYRTLPPHHHTASGGAGSGIVIFSKSHTQTLHHHHQQQQQQQQKKRQQQAKRGVVVVESVNRSSSSNSINPSATTTTTTGTSNNRLSSPHINFRPTVPEGTEV</sequence>
<evidence type="ECO:0000256" key="1">
    <source>
        <dbReference type="ARBA" id="ARBA00004496"/>
    </source>
</evidence>
<keyword evidence="3" id="KW-0963">Cytoplasm</keyword>
<dbReference type="Pfam" id="PF16453">
    <property type="entry name" value="IQ_SEC7_PH"/>
    <property type="match status" value="1"/>
</dbReference>
<keyword evidence="8" id="KW-1185">Reference proteome</keyword>
<dbReference type="InterPro" id="IPR035999">
    <property type="entry name" value="Sec7_dom_sf"/>
</dbReference>
<dbReference type="Pfam" id="PF01369">
    <property type="entry name" value="Sec7"/>
    <property type="match status" value="1"/>
</dbReference>
<feature type="compositionally biased region" description="Low complexity" evidence="6">
    <location>
        <begin position="1276"/>
        <end position="1286"/>
    </location>
</feature>
<feature type="region of interest" description="Disordered" evidence="6">
    <location>
        <begin position="1320"/>
        <end position="1396"/>
    </location>
</feature>
<dbReference type="SUPFAM" id="SSF48425">
    <property type="entry name" value="Sec7 domain"/>
    <property type="match status" value="1"/>
</dbReference>
<dbReference type="SMART" id="SM00222">
    <property type="entry name" value="Sec7"/>
    <property type="match status" value="1"/>
</dbReference>
<feature type="compositionally biased region" description="Basic residues" evidence="6">
    <location>
        <begin position="1293"/>
        <end position="1304"/>
    </location>
</feature>
<dbReference type="PANTHER" id="PTHR10663:SF342">
    <property type="entry name" value="FI21420P1"/>
    <property type="match status" value="1"/>
</dbReference>
<protein>
    <submittedName>
        <fullName evidence="9">IQ motif and SEC7 domain-containing protein 2 isoform X1</fullName>
    </submittedName>
</protein>
<evidence type="ECO:0000256" key="6">
    <source>
        <dbReference type="SAM" id="MobiDB-lite"/>
    </source>
</evidence>
<dbReference type="FunFam" id="1.10.220.20:FF:000001">
    <property type="entry name" value="IQ motif and SEC7 domain-containing protein 1"/>
    <property type="match status" value="1"/>
</dbReference>
<gene>
    <name evidence="9" type="primary">LOC115225304</name>
</gene>
<evidence type="ECO:0000256" key="2">
    <source>
        <dbReference type="ARBA" id="ARBA00006248"/>
    </source>
</evidence>
<organism evidence="8 9">
    <name type="scientific">Octopus sinensis</name>
    <name type="common">East Asian common octopus</name>
    <dbReference type="NCBI Taxonomy" id="2607531"/>
    <lineage>
        <taxon>Eukaryota</taxon>
        <taxon>Metazoa</taxon>
        <taxon>Spiralia</taxon>
        <taxon>Lophotrochozoa</taxon>
        <taxon>Mollusca</taxon>
        <taxon>Cephalopoda</taxon>
        <taxon>Coleoidea</taxon>
        <taxon>Octopodiformes</taxon>
        <taxon>Octopoda</taxon>
        <taxon>Incirrata</taxon>
        <taxon>Octopodidae</taxon>
        <taxon>Octopus</taxon>
    </lineage>
</organism>
<dbReference type="PROSITE" id="PS50096">
    <property type="entry name" value="IQ"/>
    <property type="match status" value="1"/>
</dbReference>
<feature type="compositionally biased region" description="Basic residues" evidence="6">
    <location>
        <begin position="636"/>
        <end position="650"/>
    </location>
</feature>
<feature type="compositionally biased region" description="Low complexity" evidence="6">
    <location>
        <begin position="397"/>
        <end position="413"/>
    </location>
</feature>
<feature type="compositionally biased region" description="Gly residues" evidence="6">
    <location>
        <begin position="581"/>
        <end position="607"/>
    </location>
</feature>
<feature type="compositionally biased region" description="Low complexity" evidence="6">
    <location>
        <begin position="1347"/>
        <end position="1381"/>
    </location>
</feature>
<keyword evidence="5" id="KW-0175">Coiled coil</keyword>
<dbReference type="Proteomes" id="UP000515154">
    <property type="component" value="Linkage group LG27"/>
</dbReference>
<dbReference type="SUPFAM" id="SSF50729">
    <property type="entry name" value="PH domain-like"/>
    <property type="match status" value="1"/>
</dbReference>
<feature type="compositionally biased region" description="Low complexity" evidence="6">
    <location>
        <begin position="356"/>
        <end position="371"/>
    </location>
</feature>
<feature type="region of interest" description="Disordered" evidence="6">
    <location>
        <begin position="1"/>
        <end position="20"/>
    </location>
</feature>
<dbReference type="RefSeq" id="XP_029652106.1">
    <property type="nucleotide sequence ID" value="XM_029796246.2"/>
</dbReference>
<name>A0A6P7TT77_9MOLL</name>
<feature type="compositionally biased region" description="Polar residues" evidence="6">
    <location>
        <begin position="1266"/>
        <end position="1275"/>
    </location>
</feature>
<feature type="region of interest" description="Disordered" evidence="6">
    <location>
        <begin position="281"/>
        <end position="371"/>
    </location>
</feature>
<evidence type="ECO:0000313" key="9">
    <source>
        <dbReference type="RefSeq" id="XP_029652106.1"/>
    </source>
</evidence>
<dbReference type="Gene3D" id="1.10.1000.11">
    <property type="entry name" value="Arf Nucleotide-binding Site Opener,domain 2"/>
    <property type="match status" value="1"/>
</dbReference>
<evidence type="ECO:0000313" key="8">
    <source>
        <dbReference type="Proteomes" id="UP000515154"/>
    </source>
</evidence>
<dbReference type="InterPro" id="IPR001849">
    <property type="entry name" value="PH_domain"/>
</dbReference>
<dbReference type="Gene3D" id="1.10.220.20">
    <property type="match status" value="1"/>
</dbReference>
<evidence type="ECO:0000259" key="7">
    <source>
        <dbReference type="PROSITE" id="PS50190"/>
    </source>
</evidence>
<evidence type="ECO:0000256" key="3">
    <source>
        <dbReference type="ARBA" id="ARBA00022490"/>
    </source>
</evidence>
<feature type="compositionally biased region" description="Acidic residues" evidence="6">
    <location>
        <begin position="308"/>
        <end position="325"/>
    </location>
</feature>
<dbReference type="CDD" id="cd00171">
    <property type="entry name" value="Sec7"/>
    <property type="match status" value="1"/>
</dbReference>
<feature type="domain" description="SEC7" evidence="7">
    <location>
        <begin position="783"/>
        <end position="976"/>
    </location>
</feature>
<feature type="region of interest" description="Disordered" evidence="6">
    <location>
        <begin position="1293"/>
        <end position="1312"/>
    </location>
</feature>
<dbReference type="InterPro" id="IPR000904">
    <property type="entry name" value="Sec7_dom"/>
</dbReference>
<feature type="compositionally biased region" description="Low complexity" evidence="6">
    <location>
        <begin position="744"/>
        <end position="759"/>
    </location>
</feature>
<dbReference type="InterPro" id="IPR011993">
    <property type="entry name" value="PH-like_dom_sf"/>
</dbReference>
<feature type="region of interest" description="Disordered" evidence="6">
    <location>
        <begin position="383"/>
        <end position="445"/>
    </location>
</feature>
<feature type="compositionally biased region" description="Low complexity" evidence="6">
    <location>
        <begin position="1255"/>
        <end position="1265"/>
    </location>
</feature>
<dbReference type="GO" id="GO:0005085">
    <property type="term" value="F:guanyl-nucleotide exchange factor activity"/>
    <property type="evidence" value="ECO:0007669"/>
    <property type="project" value="InterPro"/>
</dbReference>
<feature type="compositionally biased region" description="Low complexity" evidence="6">
    <location>
        <begin position="622"/>
        <end position="631"/>
    </location>
</feature>